<evidence type="ECO:0000256" key="3">
    <source>
        <dbReference type="ARBA" id="ARBA00023163"/>
    </source>
</evidence>
<dbReference type="InterPro" id="IPR009057">
    <property type="entry name" value="Homeodomain-like_sf"/>
</dbReference>
<keyword evidence="2 4" id="KW-0238">DNA-binding</keyword>
<feature type="DNA-binding region" description="H-T-H motif" evidence="4">
    <location>
        <begin position="46"/>
        <end position="65"/>
    </location>
</feature>
<evidence type="ECO:0000256" key="1">
    <source>
        <dbReference type="ARBA" id="ARBA00023015"/>
    </source>
</evidence>
<organism evidence="6 7">
    <name type="scientific">Iocasia fonsfrigidae</name>
    <dbReference type="NCBI Taxonomy" id="2682810"/>
    <lineage>
        <taxon>Bacteria</taxon>
        <taxon>Bacillati</taxon>
        <taxon>Bacillota</taxon>
        <taxon>Clostridia</taxon>
        <taxon>Halanaerobiales</taxon>
        <taxon>Halanaerobiaceae</taxon>
        <taxon>Iocasia</taxon>
    </lineage>
</organism>
<sequence>MYIDNIPNVWYNIYIINLEEIIMSTKDILIQEASKQFLKKGYEKTSINDITAACNITKGAFYHHFNNKDEIFMIVFDNICAEIKEWYLNRLKNKSSIEQFIKSFFNYDQYIKNSNFFKNINVNIYTVIADGVRRFPELKSKIYTALYSILPIFKQRIKTAQKQGVLKEDFDPEVFAFIIINLIEGGMFISTLTGDNVSIDNKCEMVANTIWNLIKK</sequence>
<evidence type="ECO:0000313" key="6">
    <source>
        <dbReference type="EMBL" id="QTL98183.1"/>
    </source>
</evidence>
<proteinExistence type="predicted"/>
<keyword evidence="1" id="KW-0805">Transcription regulation</keyword>
<dbReference type="InterPro" id="IPR001647">
    <property type="entry name" value="HTH_TetR"/>
</dbReference>
<evidence type="ECO:0000259" key="5">
    <source>
        <dbReference type="PROSITE" id="PS50977"/>
    </source>
</evidence>
<dbReference type="PROSITE" id="PS50977">
    <property type="entry name" value="HTH_TETR_2"/>
    <property type="match status" value="1"/>
</dbReference>
<dbReference type="InterPro" id="IPR023772">
    <property type="entry name" value="DNA-bd_HTH_TetR-type_CS"/>
</dbReference>
<dbReference type="Proteomes" id="UP000665020">
    <property type="component" value="Chromosome"/>
</dbReference>
<dbReference type="SUPFAM" id="SSF48498">
    <property type="entry name" value="Tetracyclin repressor-like, C-terminal domain"/>
    <property type="match status" value="1"/>
</dbReference>
<dbReference type="Gene3D" id="1.10.357.10">
    <property type="entry name" value="Tetracycline Repressor, domain 2"/>
    <property type="match status" value="1"/>
</dbReference>
<keyword evidence="7" id="KW-1185">Reference proteome</keyword>
<accession>A0A8A7K8Q8</accession>
<dbReference type="PROSITE" id="PS01081">
    <property type="entry name" value="HTH_TETR_1"/>
    <property type="match status" value="1"/>
</dbReference>
<dbReference type="SUPFAM" id="SSF46689">
    <property type="entry name" value="Homeodomain-like"/>
    <property type="match status" value="1"/>
</dbReference>
<name>A0A8A7K8Q8_9FIRM</name>
<dbReference type="PANTHER" id="PTHR47506:SF1">
    <property type="entry name" value="HTH-TYPE TRANSCRIPTIONAL REGULATOR YJDC"/>
    <property type="match status" value="1"/>
</dbReference>
<evidence type="ECO:0000256" key="2">
    <source>
        <dbReference type="ARBA" id="ARBA00023125"/>
    </source>
</evidence>
<dbReference type="InterPro" id="IPR036271">
    <property type="entry name" value="Tet_transcr_reg_TetR-rel_C_sf"/>
</dbReference>
<dbReference type="KEGG" id="ifn:GM661_09425"/>
<dbReference type="InterPro" id="IPR011075">
    <property type="entry name" value="TetR_C"/>
</dbReference>
<evidence type="ECO:0000256" key="4">
    <source>
        <dbReference type="PROSITE-ProRule" id="PRU00335"/>
    </source>
</evidence>
<reference evidence="6" key="1">
    <citation type="submission" date="2019-12" db="EMBL/GenBank/DDBJ databases">
        <authorList>
            <person name="zhang j."/>
            <person name="sun C.M."/>
        </authorList>
    </citation>
    <scope>NUCLEOTIDE SEQUENCE</scope>
    <source>
        <strain evidence="6">NS-1</strain>
    </source>
</reference>
<keyword evidence="3" id="KW-0804">Transcription</keyword>
<dbReference type="Pfam" id="PF00440">
    <property type="entry name" value="TetR_N"/>
    <property type="match status" value="1"/>
</dbReference>
<dbReference type="EMBL" id="CP046640">
    <property type="protein sequence ID" value="QTL98183.1"/>
    <property type="molecule type" value="Genomic_DNA"/>
</dbReference>
<dbReference type="PRINTS" id="PR00455">
    <property type="entry name" value="HTHTETR"/>
</dbReference>
<feature type="domain" description="HTH tetR-type" evidence="5">
    <location>
        <begin position="23"/>
        <end position="83"/>
    </location>
</feature>
<dbReference type="GO" id="GO:0003677">
    <property type="term" value="F:DNA binding"/>
    <property type="evidence" value="ECO:0007669"/>
    <property type="project" value="UniProtKB-UniRule"/>
</dbReference>
<dbReference type="AlphaFoldDB" id="A0A8A7K8Q8"/>
<gene>
    <name evidence="6" type="ORF">GM661_09425</name>
</gene>
<evidence type="ECO:0000313" key="7">
    <source>
        <dbReference type="Proteomes" id="UP000665020"/>
    </source>
</evidence>
<protein>
    <submittedName>
        <fullName evidence="6">TetR family transcriptional regulator</fullName>
    </submittedName>
</protein>
<dbReference type="PANTHER" id="PTHR47506">
    <property type="entry name" value="TRANSCRIPTIONAL REGULATORY PROTEIN"/>
    <property type="match status" value="1"/>
</dbReference>
<dbReference type="Pfam" id="PF16925">
    <property type="entry name" value="TetR_C_13"/>
    <property type="match status" value="1"/>
</dbReference>